<feature type="transmembrane region" description="Helical" evidence="5">
    <location>
        <begin position="485"/>
        <end position="503"/>
    </location>
</feature>
<feature type="transmembrane region" description="Helical" evidence="5">
    <location>
        <begin position="750"/>
        <end position="771"/>
    </location>
</feature>
<reference evidence="7" key="1">
    <citation type="journal article" date="2020" name="mSystems">
        <title>Genome- and Community-Level Interaction Insights into Carbon Utilization and Element Cycling Functions of Hydrothermarchaeota in Hydrothermal Sediment.</title>
        <authorList>
            <person name="Zhou Z."/>
            <person name="Liu Y."/>
            <person name="Xu W."/>
            <person name="Pan J."/>
            <person name="Luo Z.H."/>
            <person name="Li M."/>
        </authorList>
    </citation>
    <scope>NUCLEOTIDE SEQUENCE [LARGE SCALE GENOMIC DNA]</scope>
    <source>
        <strain evidence="7">SpSt-289</strain>
    </source>
</reference>
<evidence type="ECO:0000256" key="4">
    <source>
        <dbReference type="ARBA" id="ARBA00023136"/>
    </source>
</evidence>
<accession>A0A7C1FEL1</accession>
<keyword evidence="5" id="KW-0813">Transport</keyword>
<comment type="caution">
    <text evidence="7">The sequence shown here is derived from an EMBL/GenBank/DDBJ whole genome shotgun (WGS) entry which is preliminary data.</text>
</comment>
<dbReference type="PROSITE" id="PS50928">
    <property type="entry name" value="ABC_TM1"/>
    <property type="match status" value="2"/>
</dbReference>
<comment type="subcellular location">
    <subcellularLocation>
        <location evidence="5">Cell membrane</location>
        <topology evidence="5">Multi-pass membrane protein</topology>
    </subcellularLocation>
    <subcellularLocation>
        <location evidence="1">Membrane</location>
        <topology evidence="1">Multi-pass membrane protein</topology>
    </subcellularLocation>
</comment>
<feature type="transmembrane region" description="Helical" evidence="5">
    <location>
        <begin position="194"/>
        <end position="220"/>
    </location>
</feature>
<keyword evidence="3 5" id="KW-1133">Transmembrane helix</keyword>
<sequence length="787" mass="85754">MGSARSRTRLCIVSTQRTITIFIFMSSFLISASISKPRSVFWRRWQEVRLIGQDPMLAVGLIVVASFVFLFVALPLLRVIYQGFVNPVTGEFSLVYFAHFLDPYFGPYLWQVVRNTLIMGVGAAAGGTLLGFIFAYALVRCNFPFARLVHIVTLLPTISPPFAIAIATILLFGRNGLITRQLLGIRFGPDMNDIYGLDGLIFVQIITFFPVSYLIIRAMLERIDASMEEAALSLRASKFHIFRTITLPLLAPGIAASFLLLFVESLADLGNPLLLGGNVSVLSTEIYLAVAGQFDQQKGATLSLVLLLPTLTVFLLQRYYISRRSYISVTGKPTGGQIFVKEPVIRWIFILLTLLALALVLLLYFTILWGSFTVLWGVNNQLYWGNYATAFSRGLNAILSTTFLSAVATPVAGLIGVIVAFMVVRRTFIGKQTLDFVSNLGGAVPGTILGIGYIVAYIGAPWIAILIVYALMAGYLASRATTRGWAALALLAAITVAGYYLNWTPILLGQSEAEWRYSLAAAFLALALLGAVSAQPGKRRIVALLFTAMALALLVYNLSPFITEPLARWGRQLPGIDLPKFVVKLSAFITFFTQPTPAIIGYTFLTLSVFAVEQIRAPLRPWLAFAAAALSTSLIFYGNSLTLVGTPYIVVMAYAVRSLPAAVRAGVAALQQIDPSLEEASNILGGDAQYTFRHVTLPLILPAFFAGLIYAFATHMTSLSAVIFLTTAQWPILTVWILSEVEQGGMSVAAAYSVILIAIVLTAIGLMSLWLRRAYGASQKIDITISG</sequence>
<feature type="transmembrane region" description="Helical" evidence="5">
    <location>
        <begin position="398"/>
        <end position="424"/>
    </location>
</feature>
<dbReference type="GO" id="GO:0055085">
    <property type="term" value="P:transmembrane transport"/>
    <property type="evidence" value="ECO:0007669"/>
    <property type="project" value="InterPro"/>
</dbReference>
<dbReference type="AlphaFoldDB" id="A0A7C1FEL1"/>
<dbReference type="CDD" id="cd06261">
    <property type="entry name" value="TM_PBP2"/>
    <property type="match status" value="2"/>
</dbReference>
<evidence type="ECO:0000256" key="2">
    <source>
        <dbReference type="ARBA" id="ARBA00022692"/>
    </source>
</evidence>
<feature type="transmembrane region" description="Helical" evidence="5">
    <location>
        <begin position="347"/>
        <end position="378"/>
    </location>
</feature>
<feature type="domain" description="ABC transmembrane type-1" evidence="6">
    <location>
        <begin position="398"/>
        <end position="765"/>
    </location>
</feature>
<evidence type="ECO:0000256" key="1">
    <source>
        <dbReference type="ARBA" id="ARBA00004141"/>
    </source>
</evidence>
<protein>
    <submittedName>
        <fullName evidence="7">Iron ABC transporter permease</fullName>
    </submittedName>
</protein>
<keyword evidence="4 5" id="KW-0472">Membrane</keyword>
<organism evidence="7">
    <name type="scientific">Caldilinea aerophila</name>
    <dbReference type="NCBI Taxonomy" id="133453"/>
    <lineage>
        <taxon>Bacteria</taxon>
        <taxon>Bacillati</taxon>
        <taxon>Chloroflexota</taxon>
        <taxon>Caldilineae</taxon>
        <taxon>Caldilineales</taxon>
        <taxon>Caldilineaceae</taxon>
        <taxon>Caldilinea</taxon>
    </lineage>
</organism>
<gene>
    <name evidence="7" type="ORF">ENQ20_06105</name>
</gene>
<dbReference type="InterPro" id="IPR000515">
    <property type="entry name" value="MetI-like"/>
</dbReference>
<feature type="transmembrane region" description="Helical" evidence="5">
    <location>
        <begin position="84"/>
        <end position="105"/>
    </location>
</feature>
<feature type="transmembrane region" description="Helical" evidence="5">
    <location>
        <begin position="582"/>
        <end position="610"/>
    </location>
</feature>
<feature type="domain" description="ABC transmembrane type-1" evidence="6">
    <location>
        <begin position="113"/>
        <end position="317"/>
    </location>
</feature>
<feature type="transmembrane region" description="Helical" evidence="5">
    <location>
        <begin position="151"/>
        <end position="174"/>
    </location>
</feature>
<dbReference type="Gene3D" id="1.10.3720.10">
    <property type="entry name" value="MetI-like"/>
    <property type="match status" value="3"/>
</dbReference>
<feature type="transmembrane region" description="Helical" evidence="5">
    <location>
        <begin position="719"/>
        <end position="738"/>
    </location>
</feature>
<feature type="transmembrane region" description="Helical" evidence="5">
    <location>
        <begin position="12"/>
        <end position="35"/>
    </location>
</feature>
<feature type="transmembrane region" description="Helical" evidence="5">
    <location>
        <begin position="515"/>
        <end position="534"/>
    </location>
</feature>
<feature type="transmembrane region" description="Helical" evidence="5">
    <location>
        <begin position="622"/>
        <end position="650"/>
    </location>
</feature>
<comment type="similarity">
    <text evidence="5">Belongs to the binding-protein-dependent transport system permease family.</text>
</comment>
<dbReference type="InterPro" id="IPR035906">
    <property type="entry name" value="MetI-like_sf"/>
</dbReference>
<feature type="transmembrane region" description="Helical" evidence="5">
    <location>
        <begin position="55"/>
        <end position="77"/>
    </location>
</feature>
<feature type="transmembrane region" description="Helical" evidence="5">
    <location>
        <begin position="695"/>
        <end position="712"/>
    </location>
</feature>
<dbReference type="SUPFAM" id="SSF161098">
    <property type="entry name" value="MetI-like"/>
    <property type="match status" value="3"/>
</dbReference>
<evidence type="ECO:0000256" key="5">
    <source>
        <dbReference type="RuleBase" id="RU363032"/>
    </source>
</evidence>
<evidence type="ECO:0000313" key="7">
    <source>
        <dbReference type="EMBL" id="HDX31052.1"/>
    </source>
</evidence>
<feature type="transmembrane region" description="Helical" evidence="5">
    <location>
        <begin position="299"/>
        <end position="316"/>
    </location>
</feature>
<dbReference type="GO" id="GO:0005886">
    <property type="term" value="C:plasma membrane"/>
    <property type="evidence" value="ECO:0007669"/>
    <property type="project" value="UniProtKB-SubCell"/>
</dbReference>
<name>A0A7C1FEL1_9CHLR</name>
<proteinExistence type="inferred from homology"/>
<feature type="transmembrane region" description="Helical" evidence="5">
    <location>
        <begin position="462"/>
        <end position="478"/>
    </location>
</feature>
<evidence type="ECO:0000259" key="6">
    <source>
        <dbReference type="PROSITE" id="PS50928"/>
    </source>
</evidence>
<feature type="transmembrane region" description="Helical" evidence="5">
    <location>
        <begin position="117"/>
        <end position="139"/>
    </location>
</feature>
<keyword evidence="2 5" id="KW-0812">Transmembrane</keyword>
<feature type="transmembrane region" description="Helical" evidence="5">
    <location>
        <begin position="241"/>
        <end position="263"/>
    </location>
</feature>
<dbReference type="EMBL" id="DSMG01000066">
    <property type="protein sequence ID" value="HDX31052.1"/>
    <property type="molecule type" value="Genomic_DNA"/>
</dbReference>
<dbReference type="PANTHER" id="PTHR43496">
    <property type="entry name" value="PROTEIN LPLB"/>
    <property type="match status" value="1"/>
</dbReference>
<feature type="transmembrane region" description="Helical" evidence="5">
    <location>
        <begin position="541"/>
        <end position="562"/>
    </location>
</feature>
<dbReference type="PANTHER" id="PTHR43496:SF1">
    <property type="entry name" value="POLYGALACTURONAN_RHAMNOGALACTURONAN TRANSPORT SYSTEM PERMEASE PROTEIN YTEP"/>
    <property type="match status" value="1"/>
</dbReference>
<evidence type="ECO:0000256" key="3">
    <source>
        <dbReference type="ARBA" id="ARBA00022989"/>
    </source>
</evidence>
<feature type="transmembrane region" description="Helical" evidence="5">
    <location>
        <begin position="436"/>
        <end position="456"/>
    </location>
</feature>
<dbReference type="Pfam" id="PF00528">
    <property type="entry name" value="BPD_transp_1"/>
    <property type="match status" value="2"/>
</dbReference>